<keyword evidence="1" id="KW-1133">Transmembrane helix</keyword>
<dbReference type="AlphaFoldDB" id="A0A2G0QG46"/>
<gene>
    <name evidence="2" type="ORF">Xhom_01204</name>
</gene>
<name>A0A2G0QG46_XENHO</name>
<evidence type="ECO:0000313" key="2">
    <source>
        <dbReference type="EMBL" id="PHM58191.1"/>
    </source>
</evidence>
<evidence type="ECO:0000313" key="3">
    <source>
        <dbReference type="Proteomes" id="UP000225433"/>
    </source>
</evidence>
<reference evidence="2 3" key="1">
    <citation type="journal article" date="2017" name="Nat. Microbiol.">
        <title>Natural product diversity associated with the nematode symbionts Photorhabdus and Xenorhabdus.</title>
        <authorList>
            <person name="Tobias N.J."/>
            <person name="Wolff H."/>
            <person name="Djahanschiri B."/>
            <person name="Grundmann F."/>
            <person name="Kronenwerth M."/>
            <person name="Shi Y.M."/>
            <person name="Simonyi S."/>
            <person name="Grun P."/>
            <person name="Shapiro-Ilan D."/>
            <person name="Pidot S.J."/>
            <person name="Stinear T.P."/>
            <person name="Ebersberger I."/>
            <person name="Bode H.B."/>
        </authorList>
    </citation>
    <scope>NUCLEOTIDE SEQUENCE [LARGE SCALE GENOMIC DNA]</scope>
    <source>
        <strain evidence="2 3">DSM 17903</strain>
    </source>
</reference>
<proteinExistence type="predicted"/>
<comment type="caution">
    <text evidence="2">The sequence shown here is derived from an EMBL/GenBank/DDBJ whole genome shotgun (WGS) entry which is preliminary data.</text>
</comment>
<protein>
    <submittedName>
        <fullName evidence="2">Uncharacterized protein</fullName>
    </submittedName>
</protein>
<keyword evidence="1" id="KW-0472">Membrane</keyword>
<sequence length="88" mass="10358">MNPFWEQLGIFGNNYVYGLFVYLNLYFNLLGVKFIIVINQGIHSVRIAFHHFYFKIAAKMFNMKTGNGKNVEVIKCKYNKPPKLISRH</sequence>
<keyword evidence="1" id="KW-0812">Transmembrane</keyword>
<organism evidence="2 3">
    <name type="scientific">Xenorhabdus hominickii</name>
    <dbReference type="NCBI Taxonomy" id="351679"/>
    <lineage>
        <taxon>Bacteria</taxon>
        <taxon>Pseudomonadati</taxon>
        <taxon>Pseudomonadota</taxon>
        <taxon>Gammaproteobacteria</taxon>
        <taxon>Enterobacterales</taxon>
        <taxon>Morganellaceae</taxon>
        <taxon>Xenorhabdus</taxon>
    </lineage>
</organism>
<dbReference type="EMBL" id="NJAI01000001">
    <property type="protein sequence ID" value="PHM58191.1"/>
    <property type="molecule type" value="Genomic_DNA"/>
</dbReference>
<dbReference type="Proteomes" id="UP000225433">
    <property type="component" value="Unassembled WGS sequence"/>
</dbReference>
<evidence type="ECO:0000256" key="1">
    <source>
        <dbReference type="SAM" id="Phobius"/>
    </source>
</evidence>
<accession>A0A2G0QG46</accession>
<feature type="transmembrane region" description="Helical" evidence="1">
    <location>
        <begin position="15"/>
        <end position="36"/>
    </location>
</feature>